<dbReference type="PANTHER" id="PTHR23074:SF17">
    <property type="entry name" value="FIDGETIN-LIKE PROTEIN 1"/>
    <property type="match status" value="1"/>
</dbReference>
<dbReference type="InterPro" id="IPR027417">
    <property type="entry name" value="P-loop_NTPase"/>
</dbReference>
<evidence type="ECO:0000313" key="10">
    <source>
        <dbReference type="Proteomes" id="UP000626109"/>
    </source>
</evidence>
<keyword evidence="5 6" id="KW-0067">ATP-binding</keyword>
<reference evidence="9" key="1">
    <citation type="submission" date="2021-02" db="EMBL/GenBank/DDBJ databases">
        <authorList>
            <person name="Dougan E. K."/>
            <person name="Rhodes N."/>
            <person name="Thang M."/>
            <person name="Chan C."/>
        </authorList>
    </citation>
    <scope>NUCLEOTIDE SEQUENCE</scope>
</reference>
<dbReference type="Proteomes" id="UP000626109">
    <property type="component" value="Unassembled WGS sequence"/>
</dbReference>
<comment type="caution">
    <text evidence="9">The sequence shown here is derived from an EMBL/GenBank/DDBJ whole genome shotgun (WGS) entry which is preliminary data.</text>
</comment>
<feature type="compositionally biased region" description="Basic and acidic residues" evidence="7">
    <location>
        <begin position="586"/>
        <end position="600"/>
    </location>
</feature>
<dbReference type="PROSITE" id="PS00674">
    <property type="entry name" value="AAA"/>
    <property type="match status" value="1"/>
</dbReference>
<proteinExistence type="inferred from homology"/>
<name>A0A813LHS4_POLGL</name>
<keyword evidence="4 6" id="KW-0547">Nucleotide-binding</keyword>
<evidence type="ECO:0000259" key="8">
    <source>
        <dbReference type="SMART" id="SM00382"/>
    </source>
</evidence>
<evidence type="ECO:0000256" key="5">
    <source>
        <dbReference type="ARBA" id="ARBA00022840"/>
    </source>
</evidence>
<sequence length="622" mass="65480">MGDARLESPASDAAYFELARLKMARAQEAAERGNGTHCGHAATPAAMLALEQELQQLGSLLQSNSGGLGHTDLNGSFGVLAELWEEADKELVAALAASAHGSRLPLPPGEVAEVSGSHVQETNAALCELTSKPGWRLAPWPPAESGGFHVTGIGGAPAMPTPCRAVAPVAPVAPLPTAALAPQAHVHQPPATHTPASSSHLGREESLASGSGSSSSSFRTASDLFPGPARPRAPSAQSPPVAASNFDAVSRAIVGGARAGKRPRPEGEGEGREWSEAWLRIADPDQLERIVPALEATVHRADPDGRDAVSRSDIAGLTFVKAQIEEVLILPRLHPELFASALTRPARGLLLFGPPGTGKTLLARWIAAECGATFFNVNASTVMSKWIGEAEKTVKALFQLATDRQPSVIFIDEIDSLLSQRQSADNESSRRVKNEFLTSLEGADTAADDKVLLVGATNMPWELDFAALRRLPKRLYVPLPGGVARRALLRRQLAKHNAGLGLKGALSATDIDGIAERTSGFSGSDLQQLLREAAMGPVREASAAITRRRAGAEGAAAGTIVPRDIGTQDFDTALRRVKATFSSEQQSKHREFNDEHGTCRGEDAMIDAECEDEGCSPVAAAD</sequence>
<gene>
    <name evidence="9" type="ORF">PGLA2088_LOCUS45188</name>
</gene>
<feature type="domain" description="AAA+ ATPase" evidence="8">
    <location>
        <begin position="345"/>
        <end position="481"/>
    </location>
</feature>
<dbReference type="GO" id="GO:0005524">
    <property type="term" value="F:ATP binding"/>
    <property type="evidence" value="ECO:0007669"/>
    <property type="project" value="UniProtKB-KW"/>
</dbReference>
<dbReference type="Pfam" id="PF17862">
    <property type="entry name" value="AAA_lid_3"/>
    <property type="match status" value="1"/>
</dbReference>
<dbReference type="Pfam" id="PF00004">
    <property type="entry name" value="AAA"/>
    <property type="match status" value="1"/>
</dbReference>
<dbReference type="FunFam" id="3.40.50.300:FF:001054">
    <property type="entry name" value="ATPase, AAA family, putative"/>
    <property type="match status" value="1"/>
</dbReference>
<keyword evidence="3" id="KW-0963">Cytoplasm</keyword>
<dbReference type="SUPFAM" id="SSF52540">
    <property type="entry name" value="P-loop containing nucleoside triphosphate hydrolases"/>
    <property type="match status" value="1"/>
</dbReference>
<feature type="compositionally biased region" description="Low complexity" evidence="7">
    <location>
        <begin position="230"/>
        <end position="244"/>
    </location>
</feature>
<evidence type="ECO:0000256" key="7">
    <source>
        <dbReference type="SAM" id="MobiDB-lite"/>
    </source>
</evidence>
<feature type="compositionally biased region" description="Basic and acidic residues" evidence="7">
    <location>
        <begin position="263"/>
        <end position="275"/>
    </location>
</feature>
<dbReference type="GO" id="GO:0005737">
    <property type="term" value="C:cytoplasm"/>
    <property type="evidence" value="ECO:0007669"/>
    <property type="project" value="UniProtKB-SubCell"/>
</dbReference>
<evidence type="ECO:0000256" key="6">
    <source>
        <dbReference type="RuleBase" id="RU003651"/>
    </source>
</evidence>
<accession>A0A813LHS4</accession>
<evidence type="ECO:0000256" key="3">
    <source>
        <dbReference type="ARBA" id="ARBA00022490"/>
    </source>
</evidence>
<dbReference type="InterPro" id="IPR003960">
    <property type="entry name" value="ATPase_AAA_CS"/>
</dbReference>
<feature type="region of interest" description="Disordered" evidence="7">
    <location>
        <begin position="183"/>
        <end position="244"/>
    </location>
</feature>
<evidence type="ECO:0000313" key="9">
    <source>
        <dbReference type="EMBL" id="CAE8728637.1"/>
    </source>
</evidence>
<comment type="similarity">
    <text evidence="2 6">Belongs to the AAA ATPase family.</text>
</comment>
<feature type="region of interest" description="Disordered" evidence="7">
    <location>
        <begin position="256"/>
        <end position="275"/>
    </location>
</feature>
<organism evidence="9 10">
    <name type="scientific">Polarella glacialis</name>
    <name type="common">Dinoflagellate</name>
    <dbReference type="NCBI Taxonomy" id="89957"/>
    <lineage>
        <taxon>Eukaryota</taxon>
        <taxon>Sar</taxon>
        <taxon>Alveolata</taxon>
        <taxon>Dinophyceae</taxon>
        <taxon>Suessiales</taxon>
        <taxon>Suessiaceae</taxon>
        <taxon>Polarella</taxon>
    </lineage>
</organism>
<dbReference type="InterPro" id="IPR003959">
    <property type="entry name" value="ATPase_AAA_core"/>
</dbReference>
<dbReference type="Gene3D" id="3.40.50.300">
    <property type="entry name" value="P-loop containing nucleotide triphosphate hydrolases"/>
    <property type="match status" value="1"/>
</dbReference>
<protein>
    <recommendedName>
        <fullName evidence="8">AAA+ ATPase domain-containing protein</fullName>
    </recommendedName>
</protein>
<dbReference type="InterPro" id="IPR050304">
    <property type="entry name" value="MT-severing_AAA_ATPase"/>
</dbReference>
<dbReference type="InterPro" id="IPR003593">
    <property type="entry name" value="AAA+_ATPase"/>
</dbReference>
<dbReference type="GO" id="GO:0016887">
    <property type="term" value="F:ATP hydrolysis activity"/>
    <property type="evidence" value="ECO:0007669"/>
    <property type="project" value="InterPro"/>
</dbReference>
<comment type="subcellular location">
    <subcellularLocation>
        <location evidence="1">Cytoplasm</location>
    </subcellularLocation>
</comment>
<dbReference type="InterPro" id="IPR041569">
    <property type="entry name" value="AAA_lid_3"/>
</dbReference>
<evidence type="ECO:0000256" key="4">
    <source>
        <dbReference type="ARBA" id="ARBA00022741"/>
    </source>
</evidence>
<dbReference type="EMBL" id="CAJNNW010035583">
    <property type="protein sequence ID" value="CAE8728637.1"/>
    <property type="molecule type" value="Genomic_DNA"/>
</dbReference>
<feature type="region of interest" description="Disordered" evidence="7">
    <location>
        <begin position="581"/>
        <end position="600"/>
    </location>
</feature>
<dbReference type="AlphaFoldDB" id="A0A813LHS4"/>
<evidence type="ECO:0000256" key="2">
    <source>
        <dbReference type="ARBA" id="ARBA00006914"/>
    </source>
</evidence>
<dbReference type="PANTHER" id="PTHR23074">
    <property type="entry name" value="AAA DOMAIN-CONTAINING"/>
    <property type="match status" value="1"/>
</dbReference>
<dbReference type="Gene3D" id="1.10.8.60">
    <property type="match status" value="1"/>
</dbReference>
<evidence type="ECO:0000256" key="1">
    <source>
        <dbReference type="ARBA" id="ARBA00004496"/>
    </source>
</evidence>
<dbReference type="SMART" id="SM00382">
    <property type="entry name" value="AAA"/>
    <property type="match status" value="1"/>
</dbReference>